<evidence type="ECO:0000313" key="2">
    <source>
        <dbReference type="Proteomes" id="UP000029643"/>
    </source>
</evidence>
<reference evidence="1 2" key="1">
    <citation type="journal article" date="2014" name="Genome Announc.">
        <title>Draft Genome Sequences of Marine Flavobacterium Algibacter lectus Strains SS8 and NR4.</title>
        <authorList>
            <person name="Takatani N."/>
            <person name="Nakanishi M."/>
            <person name="Meirelles P."/>
            <person name="Mino S."/>
            <person name="Suda W."/>
            <person name="Oshima K."/>
            <person name="Hattori M."/>
            <person name="Ohkuma M."/>
            <person name="Hosokawa M."/>
            <person name="Miyashita K."/>
            <person name="Thompson F.L."/>
            <person name="Niwa A."/>
            <person name="Sawabe T."/>
            <person name="Sawabe T."/>
        </authorList>
    </citation>
    <scope>NUCLEOTIDE SEQUENCE [LARGE SCALE GENOMIC DNA]</scope>
    <source>
        <strain evidence="2">JCM19274</strain>
    </source>
</reference>
<gene>
    <name evidence="1" type="ORF">JCM19274_4152</name>
</gene>
<dbReference type="EMBL" id="BBNU01000005">
    <property type="protein sequence ID" value="GAL79067.1"/>
    <property type="molecule type" value="Genomic_DNA"/>
</dbReference>
<accession>A0A090X580</accession>
<dbReference type="GO" id="GO:0004325">
    <property type="term" value="F:ferrochelatase activity"/>
    <property type="evidence" value="ECO:0007669"/>
    <property type="project" value="InterPro"/>
</dbReference>
<dbReference type="Proteomes" id="UP000029643">
    <property type="component" value="Unassembled WGS sequence"/>
</dbReference>
<name>A0A090X580_9FLAO</name>
<dbReference type="SUPFAM" id="SSF53800">
    <property type="entry name" value="Chelatase"/>
    <property type="match status" value="1"/>
</dbReference>
<evidence type="ECO:0000313" key="1">
    <source>
        <dbReference type="EMBL" id="GAL79067.1"/>
    </source>
</evidence>
<organism evidence="1 2">
    <name type="scientific">Algibacter lectus</name>
    <dbReference type="NCBI Taxonomy" id="221126"/>
    <lineage>
        <taxon>Bacteria</taxon>
        <taxon>Pseudomonadati</taxon>
        <taxon>Bacteroidota</taxon>
        <taxon>Flavobacteriia</taxon>
        <taxon>Flavobacteriales</taxon>
        <taxon>Flavobacteriaceae</taxon>
        <taxon>Algibacter</taxon>
    </lineage>
</organism>
<dbReference type="EC" id="4.99.1.1" evidence="1"/>
<dbReference type="Pfam" id="PF00762">
    <property type="entry name" value="Ferrochelatase"/>
    <property type="match status" value="1"/>
</dbReference>
<dbReference type="GO" id="GO:0006783">
    <property type="term" value="P:heme biosynthetic process"/>
    <property type="evidence" value="ECO:0007669"/>
    <property type="project" value="InterPro"/>
</dbReference>
<sequence>MEGQEIFHEMGGKDFTTVPCLNDDDEFVALLSKWINTWAESKITA</sequence>
<comment type="caution">
    <text evidence="1">The sequence shown here is derived from an EMBL/GenBank/DDBJ whole genome shotgun (WGS) entry which is preliminary data.</text>
</comment>
<protein>
    <submittedName>
        <fullName evidence="1">Ferrochelatase</fullName>
        <ecNumber evidence="1">4.99.1.1</ecNumber>
    </submittedName>
</protein>
<keyword evidence="1" id="KW-0456">Lyase</keyword>
<dbReference type="AlphaFoldDB" id="A0A090X580"/>
<proteinExistence type="predicted"/>
<dbReference type="InterPro" id="IPR001015">
    <property type="entry name" value="Ferrochelatase"/>
</dbReference>